<organism evidence="1 2">
    <name type="scientific">Spodoptera exigua</name>
    <name type="common">Beet armyworm</name>
    <name type="synonym">Noctua fulgens</name>
    <dbReference type="NCBI Taxonomy" id="7107"/>
    <lineage>
        <taxon>Eukaryota</taxon>
        <taxon>Metazoa</taxon>
        <taxon>Ecdysozoa</taxon>
        <taxon>Arthropoda</taxon>
        <taxon>Hexapoda</taxon>
        <taxon>Insecta</taxon>
        <taxon>Pterygota</taxon>
        <taxon>Neoptera</taxon>
        <taxon>Endopterygota</taxon>
        <taxon>Lepidoptera</taxon>
        <taxon>Glossata</taxon>
        <taxon>Ditrysia</taxon>
        <taxon>Noctuoidea</taxon>
        <taxon>Noctuidae</taxon>
        <taxon>Amphipyrinae</taxon>
        <taxon>Spodoptera</taxon>
    </lineage>
</organism>
<dbReference type="Proteomes" id="UP000814243">
    <property type="component" value="Unassembled WGS sequence"/>
</dbReference>
<evidence type="ECO:0000313" key="2">
    <source>
        <dbReference type="Proteomes" id="UP000814243"/>
    </source>
</evidence>
<accession>A0A922SJB1</accession>
<comment type="caution">
    <text evidence="1">The sequence shown here is derived from an EMBL/GenBank/DDBJ whole genome shotgun (WGS) entry which is preliminary data.</text>
</comment>
<dbReference type="AlphaFoldDB" id="A0A922SJB1"/>
<sequence>MRFFALLQFCPETNLRKDDSCSLVTSISGLRYMFTQSRYTDLEKNLPRERRPAWFLKNYFDKNCCDLPVIFNTTVLEECGFSSVMNYIDHGLKQPYPPSEAVTLVPLTTPGPITTTDSGDTLKIVDLNTIQETSTSATIDPMECCDMEGFIKASWKSECNFHLKWGGKERLVVSQPPATEPPTTTTERTEAVQDIMLVPHSCEKETCVFRNLGIVKGTEFNTTAFLLEVLTNFTHSHPAWELPIQEEVGSLQNRREICLLPELVHHDYLYGCGLDAIYKVEHVAVPVRRKKHVYPSIWHNCKQLQTQTTCVMDKLGVLNRYKFMDYFRMKEKIREFTEDKPEWSAMMDIYTTAFISLPMYSDHCNSERKLLNVIDAMLMTCPVSKRKNTPQCNSIFMEMIKATPVDKQNLTKEKTDQVMKHYHHVFMPTRPRPPRVDVAIRKKHTKYVTPAFQFGILNSKNAPPVRVTYVKPPLIKVRPLILQPVYLRPSSFIHGRVSDGVFRNNPFWLHDQILKGQMSTTTTRAPTVSTSSSPVLSTTLPYSKPLIEFPTENNMDLGKPE</sequence>
<evidence type="ECO:0000313" key="1">
    <source>
        <dbReference type="EMBL" id="KAH9639785.1"/>
    </source>
</evidence>
<reference evidence="1" key="1">
    <citation type="journal article" date="2021" name="G3 (Bethesda)">
        <title>Genome and transcriptome analysis of the beet armyworm Spodoptera exigua reveals targets for pest control. .</title>
        <authorList>
            <person name="Simon S."/>
            <person name="Breeschoten T."/>
            <person name="Jansen H.J."/>
            <person name="Dirks R.P."/>
            <person name="Schranz M.E."/>
            <person name="Ros V.I.D."/>
        </authorList>
    </citation>
    <scope>NUCLEOTIDE SEQUENCE</scope>
    <source>
        <strain evidence="1">TB_SE_WUR_2020</strain>
    </source>
</reference>
<protein>
    <submittedName>
        <fullName evidence="1">Uncharacterized protein</fullName>
    </submittedName>
</protein>
<dbReference type="EMBL" id="JACEFF010000307">
    <property type="protein sequence ID" value="KAH9639785.1"/>
    <property type="molecule type" value="Genomic_DNA"/>
</dbReference>
<name>A0A922SJB1_SPOEX</name>
<proteinExistence type="predicted"/>
<gene>
    <name evidence="1" type="ORF">HF086_016366</name>
</gene>